<dbReference type="SMART" id="SM00422">
    <property type="entry name" value="HTH_MERR"/>
    <property type="match status" value="1"/>
</dbReference>
<dbReference type="AlphaFoldDB" id="A0A7W7G2Q4"/>
<organism evidence="3 4">
    <name type="scientific">Paractinoplanes abujensis</name>
    <dbReference type="NCBI Taxonomy" id="882441"/>
    <lineage>
        <taxon>Bacteria</taxon>
        <taxon>Bacillati</taxon>
        <taxon>Actinomycetota</taxon>
        <taxon>Actinomycetes</taxon>
        <taxon>Micromonosporales</taxon>
        <taxon>Micromonosporaceae</taxon>
        <taxon>Paractinoplanes</taxon>
    </lineage>
</organism>
<dbReference type="PROSITE" id="PS50937">
    <property type="entry name" value="HTH_MERR_2"/>
    <property type="match status" value="1"/>
</dbReference>
<dbReference type="SUPFAM" id="SSF46955">
    <property type="entry name" value="Putative DNA-binding domain"/>
    <property type="match status" value="1"/>
</dbReference>
<evidence type="ECO:0000313" key="3">
    <source>
        <dbReference type="EMBL" id="MBB4693400.1"/>
    </source>
</evidence>
<accession>A0A7W7G2Q4</accession>
<dbReference type="CDD" id="cd00592">
    <property type="entry name" value="HTH_MerR-like"/>
    <property type="match status" value="1"/>
</dbReference>
<keyword evidence="1 3" id="KW-0238">DNA-binding</keyword>
<reference evidence="3 4" key="1">
    <citation type="submission" date="2020-08" db="EMBL/GenBank/DDBJ databases">
        <title>Sequencing the genomes of 1000 actinobacteria strains.</title>
        <authorList>
            <person name="Klenk H.-P."/>
        </authorList>
    </citation>
    <scope>NUCLEOTIDE SEQUENCE [LARGE SCALE GENOMIC DNA]</scope>
    <source>
        <strain evidence="3 4">DSM 45518</strain>
    </source>
</reference>
<dbReference type="InterPro" id="IPR000551">
    <property type="entry name" value="MerR-type_HTH_dom"/>
</dbReference>
<sequence length="247" mass="27756">MAWSTREVAELAGTTVNAVRHYHRVGLLAEPERRHNGYKQYDVQHLVTLLRIRQLADMGLSLAQIAELDRDGDLDPEMMRQLDAALSAKVEQLGEMRSTIATIIRGDAPAHVPAGFESVASRLSEIDTSLLHVYGQLYDDDVLKDFRRMAEADTDLIGRELEALPPDADEAARRHLVERLVPALVQRLVDYPWMRDPVARLSTGKHSNRQTLADAMAVFYNAAQIDVLRRANTIAFRQLGLKVPELN</sequence>
<proteinExistence type="predicted"/>
<dbReference type="PANTHER" id="PTHR30204:SF93">
    <property type="entry name" value="HTH MERR-TYPE DOMAIN-CONTAINING PROTEIN"/>
    <property type="match status" value="1"/>
</dbReference>
<dbReference type="GO" id="GO:0003677">
    <property type="term" value="F:DNA binding"/>
    <property type="evidence" value="ECO:0007669"/>
    <property type="project" value="UniProtKB-KW"/>
</dbReference>
<dbReference type="RefSeq" id="WP_203722890.1">
    <property type="nucleotide sequence ID" value="NZ_BOMC01000080.1"/>
</dbReference>
<dbReference type="InterPro" id="IPR047057">
    <property type="entry name" value="MerR_fam"/>
</dbReference>
<dbReference type="PANTHER" id="PTHR30204">
    <property type="entry name" value="REDOX-CYCLING DRUG-SENSING TRANSCRIPTIONAL ACTIVATOR SOXR"/>
    <property type="match status" value="1"/>
</dbReference>
<dbReference type="EMBL" id="JACHMF010000001">
    <property type="protein sequence ID" value="MBB4693400.1"/>
    <property type="molecule type" value="Genomic_DNA"/>
</dbReference>
<protein>
    <submittedName>
        <fullName evidence="3">DNA-binding transcriptional MerR regulator</fullName>
    </submittedName>
</protein>
<keyword evidence="4" id="KW-1185">Reference proteome</keyword>
<feature type="domain" description="HTH merR-type" evidence="2">
    <location>
        <begin position="2"/>
        <end position="71"/>
    </location>
</feature>
<dbReference type="Pfam" id="PF13411">
    <property type="entry name" value="MerR_1"/>
    <property type="match status" value="1"/>
</dbReference>
<evidence type="ECO:0000256" key="1">
    <source>
        <dbReference type="ARBA" id="ARBA00023125"/>
    </source>
</evidence>
<dbReference type="Proteomes" id="UP000542742">
    <property type="component" value="Unassembled WGS sequence"/>
</dbReference>
<dbReference type="Gene3D" id="1.10.1660.10">
    <property type="match status" value="1"/>
</dbReference>
<comment type="caution">
    <text evidence="3">The sequence shown here is derived from an EMBL/GenBank/DDBJ whole genome shotgun (WGS) entry which is preliminary data.</text>
</comment>
<dbReference type="GO" id="GO:0003700">
    <property type="term" value="F:DNA-binding transcription factor activity"/>
    <property type="evidence" value="ECO:0007669"/>
    <property type="project" value="InterPro"/>
</dbReference>
<gene>
    <name evidence="3" type="ORF">BKA14_003548</name>
</gene>
<name>A0A7W7G2Q4_9ACTN</name>
<evidence type="ECO:0000313" key="4">
    <source>
        <dbReference type="Proteomes" id="UP000542742"/>
    </source>
</evidence>
<evidence type="ECO:0000259" key="2">
    <source>
        <dbReference type="PROSITE" id="PS50937"/>
    </source>
</evidence>
<dbReference type="InterPro" id="IPR009061">
    <property type="entry name" value="DNA-bd_dom_put_sf"/>
</dbReference>